<dbReference type="GO" id="GO:0008168">
    <property type="term" value="F:methyltransferase activity"/>
    <property type="evidence" value="ECO:0007669"/>
    <property type="project" value="InterPro"/>
</dbReference>
<evidence type="ECO:0000313" key="2">
    <source>
        <dbReference type="Proteomes" id="UP000183050"/>
    </source>
</evidence>
<sequence>MTVVQSNYARAENDLYQTEKWVTEALLRHFPVDWMTVWEPAAGNHLMADVLKEKADAVYTSDIAVYGREHDSIYDFLKPQGVWPDVSAIVTNPPYGKGNRQARLFAEYALTRCKGFVALLLTAKFDSGSTRRHLFADNPRFAAKIVLVDRISWTLDGETGTEDHAWFAWTEKPRLPRSPVLLYAGRKA</sequence>
<accession>A0A1L3ZB23</accession>
<dbReference type="GO" id="GO:0032259">
    <property type="term" value="P:methylation"/>
    <property type="evidence" value="ECO:0007669"/>
    <property type="project" value="InterPro"/>
</dbReference>
<dbReference type="RefSeq" id="WP_072639331.1">
    <property type="nucleotide sequence ID" value="NZ_CP018228.1"/>
</dbReference>
<dbReference type="EMBL" id="CP018228">
    <property type="protein sequence ID" value="API52886.1"/>
    <property type="molecule type" value="Genomic_DNA"/>
</dbReference>
<reference evidence="1 2" key="1">
    <citation type="submission" date="2016-11" db="EMBL/GenBank/DDBJ databases">
        <title>Rhizobium leguminosarum bv. viciae strain Vaf12 isolated from Vavilovia formosa root nodules from Russia, Dagestan.</title>
        <authorList>
            <person name="Kimeklis A."/>
        </authorList>
    </citation>
    <scope>NUCLEOTIDE SEQUENCE [LARGE SCALE GENOMIC DNA]</scope>
    <source>
        <strain evidence="1 2">Vaf-108</strain>
    </source>
</reference>
<evidence type="ECO:0000313" key="1">
    <source>
        <dbReference type="EMBL" id="API52886.1"/>
    </source>
</evidence>
<protein>
    <recommendedName>
        <fullName evidence="3">SAM-dependent methyltransferase</fullName>
    </recommendedName>
</protein>
<dbReference type="GO" id="GO:0003676">
    <property type="term" value="F:nucleic acid binding"/>
    <property type="evidence" value="ECO:0007669"/>
    <property type="project" value="InterPro"/>
</dbReference>
<dbReference type="AlphaFoldDB" id="A0A1L3ZB23"/>
<gene>
    <name evidence="1" type="ORF">BMW22_15785</name>
</gene>
<proteinExistence type="predicted"/>
<evidence type="ECO:0008006" key="3">
    <source>
        <dbReference type="Google" id="ProtNLM"/>
    </source>
</evidence>
<dbReference type="InterPro" id="IPR002052">
    <property type="entry name" value="DNA_methylase_N6_adenine_CS"/>
</dbReference>
<dbReference type="Proteomes" id="UP000183050">
    <property type="component" value="Chromosome"/>
</dbReference>
<dbReference type="PROSITE" id="PS00092">
    <property type="entry name" value="N6_MTASE"/>
    <property type="match status" value="1"/>
</dbReference>
<name>A0A1L3ZB23_RHILE</name>
<organism evidence="1 2">
    <name type="scientific">Rhizobium leguminosarum</name>
    <dbReference type="NCBI Taxonomy" id="384"/>
    <lineage>
        <taxon>Bacteria</taxon>
        <taxon>Pseudomonadati</taxon>
        <taxon>Pseudomonadota</taxon>
        <taxon>Alphaproteobacteria</taxon>
        <taxon>Hyphomicrobiales</taxon>
        <taxon>Rhizobiaceae</taxon>
        <taxon>Rhizobium/Agrobacterium group</taxon>
        <taxon>Rhizobium</taxon>
    </lineage>
</organism>